<dbReference type="STRING" id="696762.PFRI_20690"/>
<evidence type="ECO:0000313" key="1">
    <source>
        <dbReference type="EMBL" id="OJI93687.1"/>
    </source>
</evidence>
<gene>
    <name evidence="1" type="ORF">PFRI_20690</name>
</gene>
<sequence>MSPSQIQLIPTPKLALLFGYSEPSASFYDFCRRTGIVPVPGRRGWYDPKLIRARLDAVQGISEAEREEALQPSLVTQRRARRAQK</sequence>
<accession>A0A1L9NWN9</accession>
<reference evidence="1 2" key="1">
    <citation type="submission" date="2016-10" db="EMBL/GenBank/DDBJ databases">
        <title>Genome sequence of Planktotalea frisia SH6-1.</title>
        <authorList>
            <person name="Poehlein A."/>
            <person name="Bakenhus I."/>
            <person name="Voget S."/>
            <person name="Brinkhoff T."/>
            <person name="Simon M."/>
        </authorList>
    </citation>
    <scope>NUCLEOTIDE SEQUENCE [LARGE SCALE GENOMIC DNA]</scope>
    <source>
        <strain evidence="1 2">SH6-1</strain>
    </source>
</reference>
<name>A0A1L9NWN9_9RHOB</name>
<proteinExistence type="predicted"/>
<comment type="caution">
    <text evidence="1">The sequence shown here is derived from an EMBL/GenBank/DDBJ whole genome shotgun (WGS) entry which is preliminary data.</text>
</comment>
<keyword evidence="2" id="KW-1185">Reference proteome</keyword>
<evidence type="ECO:0000313" key="2">
    <source>
        <dbReference type="Proteomes" id="UP000184514"/>
    </source>
</evidence>
<organism evidence="1 2">
    <name type="scientific">Planktotalea frisia</name>
    <dbReference type="NCBI Taxonomy" id="696762"/>
    <lineage>
        <taxon>Bacteria</taxon>
        <taxon>Pseudomonadati</taxon>
        <taxon>Pseudomonadota</taxon>
        <taxon>Alphaproteobacteria</taxon>
        <taxon>Rhodobacterales</taxon>
        <taxon>Paracoccaceae</taxon>
        <taxon>Planktotalea</taxon>
    </lineage>
</organism>
<dbReference type="Proteomes" id="UP000184514">
    <property type="component" value="Unassembled WGS sequence"/>
</dbReference>
<dbReference type="EMBL" id="MLCB01000135">
    <property type="protein sequence ID" value="OJI93687.1"/>
    <property type="molecule type" value="Genomic_DNA"/>
</dbReference>
<protein>
    <submittedName>
        <fullName evidence="1">Uncharacterized protein</fullName>
    </submittedName>
</protein>
<dbReference type="AlphaFoldDB" id="A0A1L9NWN9"/>